<dbReference type="GO" id="GO:0031201">
    <property type="term" value="C:SNARE complex"/>
    <property type="evidence" value="ECO:0007669"/>
    <property type="project" value="TreeGrafter"/>
</dbReference>
<keyword evidence="6" id="KW-0812">Transmembrane</keyword>
<dbReference type="GO" id="GO:0005484">
    <property type="term" value="F:SNAP receptor activity"/>
    <property type="evidence" value="ECO:0007669"/>
    <property type="project" value="TreeGrafter"/>
</dbReference>
<evidence type="ECO:0000256" key="1">
    <source>
        <dbReference type="ARBA" id="ARBA00009063"/>
    </source>
</evidence>
<dbReference type="InterPro" id="IPR010989">
    <property type="entry name" value="SNARE"/>
</dbReference>
<feature type="domain" description="T-SNARE coiled-coil homology" evidence="7">
    <location>
        <begin position="205"/>
        <end position="267"/>
    </location>
</feature>
<dbReference type="STRING" id="4096.A0A1U7XP05"/>
<dbReference type="InterPro" id="IPR045242">
    <property type="entry name" value="Syntaxin"/>
</dbReference>
<dbReference type="FunFam" id="1.20.5.110:FF:000008">
    <property type="entry name" value="Syntaxin 132"/>
    <property type="match status" value="1"/>
</dbReference>
<dbReference type="Pfam" id="PF05739">
    <property type="entry name" value="SNARE"/>
    <property type="match status" value="1"/>
</dbReference>
<dbReference type="Proteomes" id="UP000189701">
    <property type="component" value="Unplaced"/>
</dbReference>
<keyword evidence="8" id="KW-1185">Reference proteome</keyword>
<dbReference type="GO" id="GO:0048278">
    <property type="term" value="P:vesicle docking"/>
    <property type="evidence" value="ECO:0007669"/>
    <property type="project" value="TreeGrafter"/>
</dbReference>
<reference evidence="9 10" key="2">
    <citation type="submission" date="2025-04" db="UniProtKB">
        <authorList>
            <consortium name="RefSeq"/>
        </authorList>
    </citation>
    <scope>IDENTIFICATION</scope>
    <source>
        <tissue evidence="9 10">Leaf</tissue>
    </source>
</reference>
<evidence type="ECO:0000256" key="3">
    <source>
        <dbReference type="ARBA" id="ARBA00022927"/>
    </source>
</evidence>
<dbReference type="PROSITE" id="PS50192">
    <property type="entry name" value="T_SNARE"/>
    <property type="match status" value="1"/>
</dbReference>
<dbReference type="AlphaFoldDB" id="A0A1U7XP05"/>
<gene>
    <name evidence="9 10" type="primary">LOC104240609</name>
</gene>
<dbReference type="GeneID" id="104240609"/>
<feature type="transmembrane region" description="Helical" evidence="6">
    <location>
        <begin position="277"/>
        <end position="298"/>
    </location>
</feature>
<sequence>MNDLMTKSFLSYVELKKQAQVYLETERDLEMGQLSRTDEDNLSNFFHEIETVKVDIQEITNLLIDLQNLNEETKTTHGPKVLRGLRDRMDSDMVSVLRKAKIVKAKLESLDKSNVANRKLSMAYAEGTVVDRTRVNMTNGLRVKLRDIMNEFQALREKIISDYKDCLRRRYYNETGQEPTEEVIEKMVSGGSGKVEIFAGKTEMNVEEKDRHEAVMDIQKSLEKLHQVFLDMAVLVETQSEQIDDIERNMATAGSFISGGTNSLFYAKQHQKKRVTWVCWVLAVVFIILMVCFIAMLIS</sequence>
<evidence type="ECO:0000313" key="9">
    <source>
        <dbReference type="RefSeq" id="XP_009793777.1"/>
    </source>
</evidence>
<proteinExistence type="inferred from homology"/>
<keyword evidence="5" id="KW-0175">Coiled coil</keyword>
<dbReference type="CDD" id="cd15848">
    <property type="entry name" value="SNARE_syntaxin1-like"/>
    <property type="match status" value="1"/>
</dbReference>
<accession>A0A1U7XP05</accession>
<evidence type="ECO:0000313" key="10">
    <source>
        <dbReference type="RefSeq" id="XP_009793778.1"/>
    </source>
</evidence>
<dbReference type="InterPro" id="IPR006011">
    <property type="entry name" value="Syntaxin_N"/>
</dbReference>
<dbReference type="GO" id="GO:0006906">
    <property type="term" value="P:vesicle fusion"/>
    <property type="evidence" value="ECO:0007669"/>
    <property type="project" value="TreeGrafter"/>
</dbReference>
<dbReference type="PANTHER" id="PTHR19957">
    <property type="entry name" value="SYNTAXIN"/>
    <property type="match status" value="1"/>
</dbReference>
<comment type="similarity">
    <text evidence="1">Belongs to the syntaxin family.</text>
</comment>
<dbReference type="CDD" id="cd00179">
    <property type="entry name" value="SynN"/>
    <property type="match status" value="1"/>
</dbReference>
<protein>
    <submittedName>
        <fullName evidence="9 10">Syntaxin-112-like</fullName>
    </submittedName>
</protein>
<dbReference type="RefSeq" id="XP_009793778.1">
    <property type="nucleotide sequence ID" value="XM_009795476.1"/>
</dbReference>
<dbReference type="OrthoDB" id="330671at2759"/>
<evidence type="ECO:0000313" key="8">
    <source>
        <dbReference type="Proteomes" id="UP000189701"/>
    </source>
</evidence>
<keyword evidence="3" id="KW-0653">Protein transport</keyword>
<dbReference type="PANTHER" id="PTHR19957:SF123">
    <property type="entry name" value="SYNTAXIN-112"/>
    <property type="match status" value="1"/>
</dbReference>
<dbReference type="Gene3D" id="1.20.5.110">
    <property type="match status" value="1"/>
</dbReference>
<reference evidence="8" key="1">
    <citation type="journal article" date="2013" name="Genome Biol.">
        <title>Reference genomes and transcriptomes of Nicotiana sylvestris and Nicotiana tomentosiformis.</title>
        <authorList>
            <person name="Sierro N."/>
            <person name="Battey J.N."/>
            <person name="Ouadi S."/>
            <person name="Bovet L."/>
            <person name="Goepfert S."/>
            <person name="Bakaher N."/>
            <person name="Peitsch M.C."/>
            <person name="Ivanov N.V."/>
        </authorList>
    </citation>
    <scope>NUCLEOTIDE SEQUENCE [LARGE SCALE GENOMIC DNA]</scope>
</reference>
<dbReference type="SMART" id="SM00397">
    <property type="entry name" value="t_SNARE"/>
    <property type="match status" value="1"/>
</dbReference>
<dbReference type="Gene3D" id="1.20.58.70">
    <property type="match status" value="1"/>
</dbReference>
<keyword evidence="6" id="KW-1133">Transmembrane helix</keyword>
<dbReference type="RefSeq" id="XP_009793777.1">
    <property type="nucleotide sequence ID" value="XM_009795475.1"/>
</dbReference>
<evidence type="ECO:0000259" key="7">
    <source>
        <dbReference type="PROSITE" id="PS50192"/>
    </source>
</evidence>
<dbReference type="GO" id="GO:0006887">
    <property type="term" value="P:exocytosis"/>
    <property type="evidence" value="ECO:0007669"/>
    <property type="project" value="TreeGrafter"/>
</dbReference>
<dbReference type="Pfam" id="PF00804">
    <property type="entry name" value="Syntaxin"/>
    <property type="match status" value="1"/>
</dbReference>
<evidence type="ECO:0000256" key="2">
    <source>
        <dbReference type="ARBA" id="ARBA00022448"/>
    </source>
</evidence>
<dbReference type="FunFam" id="1.20.58.70:FF:000003">
    <property type="entry name" value="Qa-SNARE, Sso1/Syntaxin1-type, SYP12A-group"/>
    <property type="match status" value="1"/>
</dbReference>
<organism evidence="8 9">
    <name type="scientific">Nicotiana sylvestris</name>
    <name type="common">Wood tobacco</name>
    <name type="synonym">South American tobacco</name>
    <dbReference type="NCBI Taxonomy" id="4096"/>
    <lineage>
        <taxon>Eukaryota</taxon>
        <taxon>Viridiplantae</taxon>
        <taxon>Streptophyta</taxon>
        <taxon>Embryophyta</taxon>
        <taxon>Tracheophyta</taxon>
        <taxon>Spermatophyta</taxon>
        <taxon>Magnoliopsida</taxon>
        <taxon>eudicotyledons</taxon>
        <taxon>Gunneridae</taxon>
        <taxon>Pentapetalae</taxon>
        <taxon>asterids</taxon>
        <taxon>lamiids</taxon>
        <taxon>Solanales</taxon>
        <taxon>Solanaceae</taxon>
        <taxon>Nicotianoideae</taxon>
        <taxon>Nicotianeae</taxon>
        <taxon>Nicotiana</taxon>
    </lineage>
</organism>
<dbReference type="GO" id="GO:0005886">
    <property type="term" value="C:plasma membrane"/>
    <property type="evidence" value="ECO:0007669"/>
    <property type="project" value="TreeGrafter"/>
</dbReference>
<evidence type="ECO:0000256" key="6">
    <source>
        <dbReference type="SAM" id="Phobius"/>
    </source>
</evidence>
<dbReference type="SMART" id="SM00503">
    <property type="entry name" value="SynN"/>
    <property type="match status" value="1"/>
</dbReference>
<keyword evidence="6" id="KW-0472">Membrane</keyword>
<evidence type="ECO:0000256" key="5">
    <source>
        <dbReference type="ARBA" id="ARBA00023054"/>
    </source>
</evidence>
<dbReference type="eggNOG" id="KOG0810">
    <property type="taxonomic scope" value="Eukaryota"/>
</dbReference>
<dbReference type="InterPro" id="IPR000727">
    <property type="entry name" value="T_SNARE_dom"/>
</dbReference>
<keyword evidence="2" id="KW-0813">Transport</keyword>
<dbReference type="KEGG" id="nsy:104240609"/>
<dbReference type="GO" id="GO:0000149">
    <property type="term" value="F:SNARE binding"/>
    <property type="evidence" value="ECO:0007669"/>
    <property type="project" value="TreeGrafter"/>
</dbReference>
<keyword evidence="4" id="KW-0007">Acetylation</keyword>
<evidence type="ECO:0000256" key="4">
    <source>
        <dbReference type="ARBA" id="ARBA00022990"/>
    </source>
</evidence>
<name>A0A1U7XP05_NICSY</name>
<dbReference type="SUPFAM" id="SSF47661">
    <property type="entry name" value="t-snare proteins"/>
    <property type="match status" value="1"/>
</dbReference>
<dbReference type="GO" id="GO:0012505">
    <property type="term" value="C:endomembrane system"/>
    <property type="evidence" value="ECO:0007669"/>
    <property type="project" value="TreeGrafter"/>
</dbReference>
<dbReference type="GO" id="GO:0006886">
    <property type="term" value="P:intracellular protein transport"/>
    <property type="evidence" value="ECO:0007669"/>
    <property type="project" value="TreeGrafter"/>
</dbReference>